<reference evidence="1 2" key="1">
    <citation type="submission" date="2019-07" db="EMBL/GenBank/DDBJ databases">
        <authorList>
            <person name="Park Y.J."/>
            <person name="Jeong S.E."/>
            <person name="Jung H.S."/>
        </authorList>
    </citation>
    <scope>NUCLEOTIDE SEQUENCE [LARGE SCALE GENOMIC DNA]</scope>
    <source>
        <strain evidence="2">P16(2019)</strain>
    </source>
</reference>
<dbReference type="SUPFAM" id="SSF51004">
    <property type="entry name" value="C-terminal (heme d1) domain of cytochrome cd1-nitrite reductase"/>
    <property type="match status" value="1"/>
</dbReference>
<dbReference type="Proteomes" id="UP000318521">
    <property type="component" value="Unassembled WGS sequence"/>
</dbReference>
<dbReference type="RefSeq" id="WP_143848545.1">
    <property type="nucleotide sequence ID" value="NZ_VLXZ01000005.1"/>
</dbReference>
<proteinExistence type="predicted"/>
<dbReference type="InterPro" id="IPR051200">
    <property type="entry name" value="Host-pathogen_enzymatic-act"/>
</dbReference>
<dbReference type="InterPro" id="IPR015943">
    <property type="entry name" value="WD40/YVTN_repeat-like_dom_sf"/>
</dbReference>
<dbReference type="InterPro" id="IPR011964">
    <property type="entry name" value="YVTN_b-propeller_repeat"/>
</dbReference>
<organism evidence="1 2">
    <name type="scientific">Alkalicoccobacillus porphyridii</name>
    <dbReference type="NCBI Taxonomy" id="2597270"/>
    <lineage>
        <taxon>Bacteria</taxon>
        <taxon>Bacillati</taxon>
        <taxon>Bacillota</taxon>
        <taxon>Bacilli</taxon>
        <taxon>Bacillales</taxon>
        <taxon>Bacillaceae</taxon>
        <taxon>Alkalicoccobacillus</taxon>
    </lineage>
</organism>
<dbReference type="PANTHER" id="PTHR47197:SF3">
    <property type="entry name" value="DIHYDRO-HEME D1 DEHYDROGENASE"/>
    <property type="match status" value="1"/>
</dbReference>
<dbReference type="EMBL" id="VLXZ01000005">
    <property type="protein sequence ID" value="TSB46650.1"/>
    <property type="molecule type" value="Genomic_DNA"/>
</dbReference>
<protein>
    <recommendedName>
        <fullName evidence="3">YncE family protein</fullName>
    </recommendedName>
</protein>
<name>A0A553ZYX2_9BACI</name>
<sequence length="325" mass="35969">MKYARLFPFVMLGWFLMSGCQDQSIEVPETSDELLLVSHAKESSLSFINPQTDEDIASTSIPFTLTDMAFISENKVVGINPNEEQLIEIDLDEQVTRPFMDLGFGMSSIVFDEASERLFVADTQNHRVHVIDANSKDKLASVDMGAAPNELSISQNGDLYIVLSEKNEMIQFDTNSNQVVQTFSINDTPAGIYVDEDVVWVGGHGSNTELNRTVYAFDPQLGGVQKEIEVGLMPIAIEIGDHERDLFVLCHGDHTVYKIDADTGEIDHQTEVGQNPNDIYATDDKLYVTNLDSDTISILNQSDLSLIKTIPVAPGPYLILSEVNS</sequence>
<dbReference type="AlphaFoldDB" id="A0A553ZYX2"/>
<dbReference type="Gene3D" id="2.130.10.10">
    <property type="entry name" value="YVTN repeat-like/Quinoprotein amine dehydrogenase"/>
    <property type="match status" value="2"/>
</dbReference>
<gene>
    <name evidence="1" type="ORF">FN960_09850</name>
</gene>
<evidence type="ECO:0008006" key="3">
    <source>
        <dbReference type="Google" id="ProtNLM"/>
    </source>
</evidence>
<dbReference type="PROSITE" id="PS51257">
    <property type="entry name" value="PROKAR_LIPOPROTEIN"/>
    <property type="match status" value="1"/>
</dbReference>
<keyword evidence="2" id="KW-1185">Reference proteome</keyword>
<evidence type="ECO:0000313" key="2">
    <source>
        <dbReference type="Proteomes" id="UP000318521"/>
    </source>
</evidence>
<dbReference type="NCBIfam" id="TIGR02276">
    <property type="entry name" value="beta_rpt_yvtn"/>
    <property type="match status" value="1"/>
</dbReference>
<comment type="caution">
    <text evidence="1">The sequence shown here is derived from an EMBL/GenBank/DDBJ whole genome shotgun (WGS) entry which is preliminary data.</text>
</comment>
<dbReference type="PANTHER" id="PTHR47197">
    <property type="entry name" value="PROTEIN NIRF"/>
    <property type="match status" value="1"/>
</dbReference>
<evidence type="ECO:0000313" key="1">
    <source>
        <dbReference type="EMBL" id="TSB46650.1"/>
    </source>
</evidence>
<dbReference type="InterPro" id="IPR011048">
    <property type="entry name" value="Haem_d1_sf"/>
</dbReference>
<accession>A0A553ZYX2</accession>
<dbReference type="OrthoDB" id="120019at2"/>